<organism evidence="1 2">
    <name type="scientific">Sulfobacillus harzensis</name>
    <dbReference type="NCBI Taxonomy" id="2729629"/>
    <lineage>
        <taxon>Bacteria</taxon>
        <taxon>Bacillati</taxon>
        <taxon>Bacillota</taxon>
        <taxon>Clostridia</taxon>
        <taxon>Eubacteriales</taxon>
        <taxon>Clostridiales Family XVII. Incertae Sedis</taxon>
        <taxon>Sulfobacillus</taxon>
    </lineage>
</organism>
<dbReference type="Proteomes" id="UP000533476">
    <property type="component" value="Unassembled WGS sequence"/>
</dbReference>
<proteinExistence type="predicted"/>
<protein>
    <submittedName>
        <fullName evidence="1">Uncharacterized protein</fullName>
    </submittedName>
</protein>
<dbReference type="AlphaFoldDB" id="A0A7Y0Q319"/>
<evidence type="ECO:0000313" key="1">
    <source>
        <dbReference type="EMBL" id="NMP23748.1"/>
    </source>
</evidence>
<dbReference type="EMBL" id="JABBVZ010000064">
    <property type="protein sequence ID" value="NMP23748.1"/>
    <property type="molecule type" value="Genomic_DNA"/>
</dbReference>
<keyword evidence="2" id="KW-1185">Reference proteome</keyword>
<evidence type="ECO:0000313" key="2">
    <source>
        <dbReference type="Proteomes" id="UP000533476"/>
    </source>
</evidence>
<sequence length="63" mass="6820">MTIHPLILVTDATGNTGSVDLCQVHGHSKLAAMSNSWYPFHPLERGGIIDVRRRSVKAPPRGG</sequence>
<comment type="caution">
    <text evidence="1">The sequence shown here is derived from an EMBL/GenBank/DDBJ whole genome shotgun (WGS) entry which is preliminary data.</text>
</comment>
<name>A0A7Y0Q319_9FIRM</name>
<gene>
    <name evidence="1" type="ORF">HIJ39_15505</name>
</gene>
<accession>A0A7Y0Q319</accession>
<reference evidence="1 2" key="1">
    <citation type="submission" date="2020-04" db="EMBL/GenBank/DDBJ databases">
        <authorList>
            <person name="Zhang R."/>
            <person name="Schippers A."/>
        </authorList>
    </citation>
    <scope>NUCLEOTIDE SEQUENCE [LARGE SCALE GENOMIC DNA]</scope>
    <source>
        <strain evidence="1 2">DSM 109850</strain>
    </source>
</reference>
<dbReference type="RefSeq" id="WP_169101274.1">
    <property type="nucleotide sequence ID" value="NZ_JABBVZ010000064.1"/>
</dbReference>